<dbReference type="GO" id="GO:0035102">
    <property type="term" value="C:PRC1 complex"/>
    <property type="evidence" value="ECO:0007669"/>
    <property type="project" value="TreeGrafter"/>
</dbReference>
<keyword evidence="2" id="KW-0175">Coiled coil</keyword>
<feature type="domain" description="C2H2-type" evidence="4">
    <location>
        <begin position="677"/>
        <end position="706"/>
    </location>
</feature>
<feature type="compositionally biased region" description="Low complexity" evidence="3">
    <location>
        <begin position="122"/>
        <end position="137"/>
    </location>
</feature>
<accession>A0AAD9QIU0</accession>
<dbReference type="EMBL" id="JARQWQ010000030">
    <property type="protein sequence ID" value="KAK2562057.1"/>
    <property type="molecule type" value="Genomic_DNA"/>
</dbReference>
<feature type="compositionally biased region" description="Low complexity" evidence="3">
    <location>
        <begin position="1885"/>
        <end position="1895"/>
    </location>
</feature>
<evidence type="ECO:0000256" key="2">
    <source>
        <dbReference type="SAM" id="Coils"/>
    </source>
</evidence>
<feature type="compositionally biased region" description="Polar residues" evidence="3">
    <location>
        <begin position="1200"/>
        <end position="1212"/>
    </location>
</feature>
<feature type="compositionally biased region" description="Basic and acidic residues" evidence="3">
    <location>
        <begin position="980"/>
        <end position="1006"/>
    </location>
</feature>
<feature type="compositionally biased region" description="Polar residues" evidence="3">
    <location>
        <begin position="372"/>
        <end position="384"/>
    </location>
</feature>
<dbReference type="Gene3D" id="3.10.20.90">
    <property type="entry name" value="Phosphatidylinositol 3-kinase Catalytic Subunit, Chain A, domain 1"/>
    <property type="match status" value="1"/>
</dbReference>
<feature type="region of interest" description="Disordered" evidence="3">
    <location>
        <begin position="2069"/>
        <end position="2169"/>
    </location>
</feature>
<feature type="region of interest" description="Disordered" evidence="3">
    <location>
        <begin position="2425"/>
        <end position="2445"/>
    </location>
</feature>
<feature type="region of interest" description="Disordered" evidence="3">
    <location>
        <begin position="1242"/>
        <end position="1262"/>
    </location>
</feature>
<keyword evidence="1" id="KW-0863">Zinc-finger</keyword>
<reference evidence="5" key="2">
    <citation type="journal article" date="2023" name="Science">
        <title>Genomic signatures of disease resistance in endangered staghorn corals.</title>
        <authorList>
            <person name="Vollmer S.V."/>
            <person name="Selwyn J.D."/>
            <person name="Despard B.A."/>
            <person name="Roesel C.L."/>
        </authorList>
    </citation>
    <scope>NUCLEOTIDE SEQUENCE</scope>
    <source>
        <strain evidence="5">K2</strain>
    </source>
</reference>
<dbReference type="InterPro" id="IPR032443">
    <property type="entry name" value="RAWUL"/>
</dbReference>
<feature type="compositionally biased region" description="Polar residues" evidence="3">
    <location>
        <begin position="2158"/>
        <end position="2169"/>
    </location>
</feature>
<feature type="compositionally biased region" description="Basic and acidic residues" evidence="3">
    <location>
        <begin position="1100"/>
        <end position="1199"/>
    </location>
</feature>
<dbReference type="PANTHER" id="PTHR10825">
    <property type="entry name" value="RING FINGER DOMAIN-CONTAINING, POLYCOMB GROUP COMPONENT"/>
    <property type="match status" value="1"/>
</dbReference>
<feature type="compositionally biased region" description="Polar residues" evidence="3">
    <location>
        <begin position="1537"/>
        <end position="1564"/>
    </location>
</feature>
<feature type="region of interest" description="Disordered" evidence="3">
    <location>
        <begin position="2222"/>
        <end position="2253"/>
    </location>
</feature>
<reference evidence="5" key="1">
    <citation type="journal article" date="2023" name="G3 (Bethesda)">
        <title>Whole genome assembly and annotation of the endangered Caribbean coral Acropora cervicornis.</title>
        <authorList>
            <person name="Selwyn J.D."/>
            <person name="Vollmer S.V."/>
        </authorList>
    </citation>
    <scope>NUCLEOTIDE SEQUENCE</scope>
    <source>
        <strain evidence="5">K2</strain>
    </source>
</reference>
<dbReference type="PROSITE" id="PS50157">
    <property type="entry name" value="ZINC_FINGER_C2H2_2"/>
    <property type="match status" value="1"/>
</dbReference>
<feature type="compositionally biased region" description="Low complexity" evidence="3">
    <location>
        <begin position="863"/>
        <end position="877"/>
    </location>
</feature>
<dbReference type="Pfam" id="PF16207">
    <property type="entry name" value="RAWUL"/>
    <property type="match status" value="1"/>
</dbReference>
<feature type="compositionally biased region" description="Low complexity" evidence="3">
    <location>
        <begin position="385"/>
        <end position="396"/>
    </location>
</feature>
<keyword evidence="1" id="KW-0479">Metal-binding</keyword>
<feature type="compositionally biased region" description="Low complexity" evidence="3">
    <location>
        <begin position="1942"/>
        <end position="1958"/>
    </location>
</feature>
<dbReference type="PANTHER" id="PTHR10825:SF29">
    <property type="entry name" value="POLYCOMB GROUP RING FINGER PROTEIN 1"/>
    <property type="match status" value="1"/>
</dbReference>
<feature type="compositionally biased region" description="Basic and acidic residues" evidence="3">
    <location>
        <begin position="2434"/>
        <end position="2445"/>
    </location>
</feature>
<feature type="compositionally biased region" description="Polar residues" evidence="3">
    <location>
        <begin position="1963"/>
        <end position="1983"/>
    </location>
</feature>
<feature type="region of interest" description="Disordered" evidence="3">
    <location>
        <begin position="1829"/>
        <end position="1985"/>
    </location>
</feature>
<dbReference type="Proteomes" id="UP001249851">
    <property type="component" value="Unassembled WGS sequence"/>
</dbReference>
<feature type="region of interest" description="Disordered" evidence="3">
    <location>
        <begin position="2353"/>
        <end position="2410"/>
    </location>
</feature>
<evidence type="ECO:0000256" key="3">
    <source>
        <dbReference type="SAM" id="MobiDB-lite"/>
    </source>
</evidence>
<feature type="compositionally biased region" description="Low complexity" evidence="3">
    <location>
        <begin position="1665"/>
        <end position="1681"/>
    </location>
</feature>
<feature type="compositionally biased region" description="Basic and acidic residues" evidence="3">
    <location>
        <begin position="2372"/>
        <end position="2384"/>
    </location>
</feature>
<evidence type="ECO:0000259" key="4">
    <source>
        <dbReference type="PROSITE" id="PS50157"/>
    </source>
</evidence>
<evidence type="ECO:0000256" key="1">
    <source>
        <dbReference type="PROSITE-ProRule" id="PRU00042"/>
    </source>
</evidence>
<feature type="compositionally biased region" description="Polar residues" evidence="3">
    <location>
        <begin position="417"/>
        <end position="430"/>
    </location>
</feature>
<feature type="compositionally biased region" description="Polar residues" evidence="3">
    <location>
        <begin position="1597"/>
        <end position="1623"/>
    </location>
</feature>
<feature type="compositionally biased region" description="Polar residues" evidence="3">
    <location>
        <begin position="1064"/>
        <end position="1086"/>
    </location>
</feature>
<feature type="compositionally biased region" description="Polar residues" evidence="3">
    <location>
        <begin position="105"/>
        <end position="121"/>
    </location>
</feature>
<evidence type="ECO:0000313" key="5">
    <source>
        <dbReference type="EMBL" id="KAK2562057.1"/>
    </source>
</evidence>
<keyword evidence="1" id="KW-0862">Zinc</keyword>
<feature type="compositionally biased region" description="Polar residues" evidence="3">
    <location>
        <begin position="454"/>
        <end position="470"/>
    </location>
</feature>
<dbReference type="InterPro" id="IPR013087">
    <property type="entry name" value="Znf_C2H2_type"/>
</dbReference>
<sequence length="2445" mass="262860">MDTRSASPEIDVVGDGHTRRLLQRRESSIVSSGNSTNMRAANKNGANLRLAANTNFEAKKNTETVKLRVRPMGIIKVKKEADADDNVDGSFSISSLLNECDFETSENNIGRSKSPTLSGVGTPSCTSTATSRATGSTLGRPRQRLENVISSLKSAKARNDSSISVSPVSIATKGTSSLTQTLPKTSISVGGSGPQIVDVRSLASGVQSPGSKASVPATLQQSVVSSRSTSVAPTATATSGPKPLNIRFVLPANVPFNTDQFQRVLQAALASLSNQSVAVEPDQLQRAIQMALTCVTKSTVAFNPEQLKHAIQNTLALGVVPVSSSQAPQTSICPPATVAHLKSVKRQPQAIAPKPHIPPVQWREMPVNSLNTGSSMPVSGSLNQSLPHSPALASSPVATTTETKALDSAPIIAVDGRNNNHSSSVGSTASDLMPVKDQLGKALQPNCALDVPGLSNSTPTNVPSQRNPSPVQGPAEDNFDSLEHEPVSTSPQPAHSFHAGTAVSSKAPVCSNSSSTSAVVTSSESPVAKKVSLIIFGQDSKSQTGHLQNTQASGSRLSASVPQLSVSTVAKVESVSPAGKYTPLVIPSTLQAKELNKSTFTAGPQMYVSRQPVQSQLIPTDASNINLQISVPSLQAKSSPVIFSNSKGTSAPQNHLPPSGCGCCSKCKSDPESNFQYTCPYKGCGFECKREKGLERHYNLYPNHKPRLAVEKASHSVDSLLPEDLSEANRSARLRELFKRLKPEEFKEFVLPRLAKTVSLFQLLEAKSMRSHTVPGVPDVSAFKMFSEFERFRKEVEKKLLELILLPQGKGRGKNTKTSEEREAGGNTGSSVDFTKEKMADISPVLIKDKETEHIAENKEKVSASSSATSEISVGSSTEKEALTNVCSEETTQVSSEQPPKGVKQPGSWLPSPVEEKGGKSCAMTKASEGEPINDSTASSSCEPVVKDSAPLSMKTRVSQKEGTSEAVPGTAVDSSADVKVVDLDERETNSNEKKEEASLNEKVVIDDDSVELMDVSANETSSTVVSKDEGLLTNSGGQPSEVIKEGKGDAKKSMSKTEIQRSPKVNEQQPTSNVKENKGGQSSSDAGFKESSPEELEKEESVGIDEDKVVKKSHSFNEDLMKETKHVDMEGDNGDMKTEEGRRPKEKIPEQLECSIKRNKEEEQSVRSDDERSFQDKSKNQPESIDMKDGKRDGKSSTDADATMPSGTQLTVCVDENKGEFDLGKEENKDSKTIKVAEEIVVNRNESGPQTDSSDDKAGDVAEKVVSEAKSGTNDIEQDAMNAMNAMPLGQDGEAQDENSIGNEGEHCEAMDSDESDMIVANKETQTDISDLKQKLSKLLSEITIEDEEDMDESSLLNFGLPFALKWGKIVKSVRHLEYKRIARKDNYSEQEMKHFIYGKPKEAANAVISADCFAHPSFFRAYVMPALLDKHIDDFGLFGKKLLSRLKLTRATYVDILRTSIGPEFAKIMGINIFPTYKRIIDTYQAVKMMTPEVKVKRNLVLEVLPRDEGEAIDEEDGSSSLASSGSSKISNSSACRGQNSAESPTLRTVTNCTQDATSKGNEQLKRSGQDNSSDFNKKARLDDTAIDVQKDSTEANQTVTTRASGGVSPSNARGSRNWQKADQGRGSSRRDAANGKNQPAGSSMNQTRQPDSAVTGDESKESSSPASQSKSTASSARANSKAPITANSTSLIPRKATILTSGGKAGASSLLFSCGKSSPLYLVPVEKLPPKLLEQFINQGKGDGVKTRSTSSPKKGNQAKPSSQVLVLIPSSRGNETPTIQTLSSEEQLKIDGGKKPMLLLPADKVPKSLATLAPSARRKMMITMGTPSSNSATVSAHVNKATTSSSSFGDQKSDVSSVTQASRGPIMSVKENNCTSEGKDSSIASSSTRSKSLVKHSSPLNTPLEVRKLETSKAESRPKTTGADKTISTDINETGVESTGNSASSSESMASSPSDARESTAQSEQTRESSSNADNFSSRDNSRELEFLPSLLPSDVALDTLLKGITGGAPTSVSNDMMPIDVSEIIHSLEDLPNERASSSETADLSRDTVTIASESACGDSVIATASETPQSAGADGDSSSRSRRQSPRKLPSSSVPTPATSLTEDIPQTSSGGLDEEDGSPPRKRRRAPARAAAESSPFVRDKGSPGKWPQDVVTQDAPSTTQPAHHVRIVWWILGGRDDNNRVPTFMPDRPLQDIVNKLVPGIVFDEINRRHAFQESEEKANNVNNTEGKNHEEKLTKTKPKNKRGAEANMEDPICITLEYYGKKRKWNEKQIFPTRYLRCPSAVTVNVLRKFLAMKFAIPSTHEATLIRSDELLSDSLTMKEVSQIYGLYAKSFLDLQYSFLDVSPEEDKSKDGSQKGTPKKKIKTSEEEKSMKRADQNIAAIRAEPNVMETDERTGSKLMDCSSNEQLVISDILTTFPETPPSSELDNHERILKQGE</sequence>
<name>A0AAD9QIU0_ACRCE</name>
<feature type="compositionally biased region" description="Polar residues" evidence="3">
    <location>
        <begin position="1829"/>
        <end position="1866"/>
    </location>
</feature>
<feature type="compositionally biased region" description="Polar residues" evidence="3">
    <location>
        <begin position="2100"/>
        <end position="2117"/>
    </location>
</feature>
<keyword evidence="6" id="KW-1185">Reference proteome</keyword>
<dbReference type="GO" id="GO:0000122">
    <property type="term" value="P:negative regulation of transcription by RNA polymerase II"/>
    <property type="evidence" value="ECO:0007669"/>
    <property type="project" value="TreeGrafter"/>
</dbReference>
<proteinExistence type="predicted"/>
<feature type="region of interest" description="Disordered" evidence="3">
    <location>
        <begin position="1513"/>
        <end position="1690"/>
    </location>
</feature>
<feature type="compositionally biased region" description="Polar residues" evidence="3">
    <location>
        <begin position="1930"/>
        <end position="1941"/>
    </location>
</feature>
<feature type="compositionally biased region" description="Low complexity" evidence="3">
    <location>
        <begin position="2075"/>
        <end position="2084"/>
    </location>
</feature>
<feature type="compositionally biased region" description="Polar residues" evidence="3">
    <location>
        <begin position="1750"/>
        <end position="1767"/>
    </location>
</feature>
<dbReference type="GO" id="GO:1990841">
    <property type="term" value="F:promoter-specific chromatin binding"/>
    <property type="evidence" value="ECO:0007669"/>
    <property type="project" value="TreeGrafter"/>
</dbReference>
<comment type="caution">
    <text evidence="5">The sequence shown here is derived from an EMBL/GenBank/DDBJ whole genome shotgun (WGS) entry which is preliminary data.</text>
</comment>
<feature type="region of interest" description="Disordered" evidence="3">
    <location>
        <begin position="447"/>
        <end position="500"/>
    </location>
</feature>
<feature type="region of interest" description="Disordered" evidence="3">
    <location>
        <begin position="105"/>
        <end position="141"/>
    </location>
</feature>
<feature type="compositionally biased region" description="Basic and acidic residues" evidence="3">
    <location>
        <begin position="1043"/>
        <end position="1053"/>
    </location>
</feature>
<gene>
    <name evidence="5" type="ORF">P5673_014796</name>
</gene>
<feature type="compositionally biased region" description="Basic and acidic residues" evidence="3">
    <location>
        <begin position="1578"/>
        <end position="1596"/>
    </location>
</feature>
<feature type="region of interest" description="Disordered" evidence="3">
    <location>
        <begin position="1742"/>
        <end position="1767"/>
    </location>
</feature>
<feature type="compositionally biased region" description="Basic and acidic residues" evidence="3">
    <location>
        <begin position="847"/>
        <end position="862"/>
    </location>
</feature>
<feature type="compositionally biased region" description="Basic and acidic residues" evidence="3">
    <location>
        <begin position="1909"/>
        <end position="1922"/>
    </location>
</feature>
<evidence type="ECO:0000313" key="6">
    <source>
        <dbReference type="Proteomes" id="UP001249851"/>
    </source>
</evidence>
<feature type="compositionally biased region" description="Polar residues" evidence="3">
    <location>
        <begin position="1638"/>
        <end position="1655"/>
    </location>
</feature>
<feature type="region of interest" description="Disordered" evidence="3">
    <location>
        <begin position="372"/>
        <end position="431"/>
    </location>
</feature>
<feature type="compositionally biased region" description="Low complexity" evidence="3">
    <location>
        <begin position="1521"/>
        <end position="1536"/>
    </location>
</feature>
<protein>
    <submittedName>
        <fullName evidence="5">Polycomb complex protein BMI-1-B</fullName>
    </submittedName>
</protein>
<feature type="compositionally biased region" description="Polar residues" evidence="3">
    <location>
        <begin position="885"/>
        <end position="898"/>
    </location>
</feature>
<dbReference type="GO" id="GO:0008270">
    <property type="term" value="F:zinc ion binding"/>
    <property type="evidence" value="ECO:0007669"/>
    <property type="project" value="UniProtKB-KW"/>
</dbReference>
<organism evidence="5 6">
    <name type="scientific">Acropora cervicornis</name>
    <name type="common">Staghorn coral</name>
    <dbReference type="NCBI Taxonomy" id="6130"/>
    <lineage>
        <taxon>Eukaryota</taxon>
        <taxon>Metazoa</taxon>
        <taxon>Cnidaria</taxon>
        <taxon>Anthozoa</taxon>
        <taxon>Hexacorallia</taxon>
        <taxon>Scleractinia</taxon>
        <taxon>Astrocoeniina</taxon>
        <taxon>Acroporidae</taxon>
        <taxon>Acropora</taxon>
    </lineage>
</organism>
<feature type="coiled-coil region" evidence="2">
    <location>
        <begin position="1323"/>
        <end position="1350"/>
    </location>
</feature>
<feature type="region of interest" description="Disordered" evidence="3">
    <location>
        <begin position="809"/>
        <end position="1214"/>
    </location>
</feature>